<dbReference type="Gene3D" id="1.25.40.10">
    <property type="entry name" value="Tetratricopeptide repeat domain"/>
    <property type="match status" value="1"/>
</dbReference>
<evidence type="ECO:0000313" key="3">
    <source>
        <dbReference type="Proteomes" id="UP001501442"/>
    </source>
</evidence>
<dbReference type="PROSITE" id="PS50043">
    <property type="entry name" value="HTH_LUXR_2"/>
    <property type="match status" value="1"/>
</dbReference>
<sequence length="774" mass="83926">MAVAMAQRYAGNLPAEVTSFVGRRRELAEAKRLLSTGRMVTFTGPGGVGKTRLAGRVAAETHREFPDGVWLIDLAPVVPGEPLPRVVAGVLGLQGEAGLSGLGDYLADRRLLLLLDNCEHLAADCAALSGKLLGIAPGLRILATSRQVLHIEGERVLEVPPLSVPGTDDVASVDELARFESVSLFAERASAVVPGFTIGADNALAVTRLCRRLEGIPLAVELAAVRLRALSVQQILERLDDRFRLLVGRSPVALPRQQTLRALIDWSHDLCSPEERALWRGLSVFSGGCSLEAIEYVCAGDEIAPDEVIDVVTGLVDKSILLRSTSKGDGPRYEMLETLREYGRERLAESGQEMALLGRHCTWCRDIAARAEAEWFGPGQMELAAMLRCEQSNVVAALEFCLTQVGTSHCALEIAASMWSHRLSWASLRDGHHWLDQALALDRSPTSARAKALWVDAWLMLLRGEPKVAGPLLEECRGLAEGLGDVEQLAGAVQISGFAALLAGDFTEAATLLEKALSYHRTIGHRGRYWTTLFQLAMASVLDHDARAAELCAECRGMCERENARWSMSFAIWVTGLERWSKGDTRAGTDMVRDAIRIKVPFGDHLGMAQCIEVLAWLVADAEEHRRAAELLGAAQAVWGSIGTSLSGLGHLADPHGRYEARLRATIGDREFATAYDRGVQLDVDGAVALALAEREADLEAPQPERGIAAVLTRREREIADLVAEGRSNKEIAAALVISQRTAEGHVEHILRKLGFTSRSQIAAAWTPSGHSED</sequence>
<dbReference type="SUPFAM" id="SSF48452">
    <property type="entry name" value="TPR-like"/>
    <property type="match status" value="1"/>
</dbReference>
<dbReference type="CDD" id="cd06170">
    <property type="entry name" value="LuxR_C_like"/>
    <property type="match status" value="1"/>
</dbReference>
<dbReference type="EMBL" id="BAABHK010000003">
    <property type="protein sequence ID" value="GAA4624815.1"/>
    <property type="molecule type" value="Genomic_DNA"/>
</dbReference>
<protein>
    <submittedName>
        <fullName evidence="2">LuxR family transcriptional regulator</fullName>
    </submittedName>
</protein>
<keyword evidence="3" id="KW-1185">Reference proteome</keyword>
<evidence type="ECO:0000259" key="1">
    <source>
        <dbReference type="PROSITE" id="PS50043"/>
    </source>
</evidence>
<dbReference type="PRINTS" id="PR00038">
    <property type="entry name" value="HTHLUXR"/>
</dbReference>
<name>A0ABP8U645_9ACTN</name>
<dbReference type="PRINTS" id="PR00364">
    <property type="entry name" value="DISEASERSIST"/>
</dbReference>
<dbReference type="InterPro" id="IPR058852">
    <property type="entry name" value="HTH_77"/>
</dbReference>
<proteinExistence type="predicted"/>
<dbReference type="InterPro" id="IPR027417">
    <property type="entry name" value="P-loop_NTPase"/>
</dbReference>
<comment type="caution">
    <text evidence="2">The sequence shown here is derived from an EMBL/GenBank/DDBJ whole genome shotgun (WGS) entry which is preliminary data.</text>
</comment>
<dbReference type="SUPFAM" id="SSF46894">
    <property type="entry name" value="C-terminal effector domain of the bipartite response regulators"/>
    <property type="match status" value="1"/>
</dbReference>
<dbReference type="PANTHER" id="PTHR47691:SF3">
    <property type="entry name" value="HTH-TYPE TRANSCRIPTIONAL REGULATOR RV0890C-RELATED"/>
    <property type="match status" value="1"/>
</dbReference>
<dbReference type="Gene3D" id="3.40.50.300">
    <property type="entry name" value="P-loop containing nucleotide triphosphate hydrolases"/>
    <property type="match status" value="1"/>
</dbReference>
<dbReference type="Pfam" id="PF00196">
    <property type="entry name" value="GerE"/>
    <property type="match status" value="1"/>
</dbReference>
<dbReference type="SMART" id="SM00421">
    <property type="entry name" value="HTH_LUXR"/>
    <property type="match status" value="1"/>
</dbReference>
<dbReference type="PANTHER" id="PTHR47691">
    <property type="entry name" value="REGULATOR-RELATED"/>
    <property type="match status" value="1"/>
</dbReference>
<reference evidence="3" key="1">
    <citation type="journal article" date="2019" name="Int. J. Syst. Evol. Microbiol.">
        <title>The Global Catalogue of Microorganisms (GCM) 10K type strain sequencing project: providing services to taxonomists for standard genome sequencing and annotation.</title>
        <authorList>
            <consortium name="The Broad Institute Genomics Platform"/>
            <consortium name="The Broad Institute Genome Sequencing Center for Infectious Disease"/>
            <person name="Wu L."/>
            <person name="Ma J."/>
        </authorList>
    </citation>
    <scope>NUCLEOTIDE SEQUENCE [LARGE SCALE GENOMIC DNA]</scope>
    <source>
        <strain evidence="3">JCM 17939</strain>
    </source>
</reference>
<accession>A0ABP8U645</accession>
<dbReference type="InterPro" id="IPR036388">
    <property type="entry name" value="WH-like_DNA-bd_sf"/>
</dbReference>
<dbReference type="Gene3D" id="1.10.10.10">
    <property type="entry name" value="Winged helix-like DNA-binding domain superfamily/Winged helix DNA-binding domain"/>
    <property type="match status" value="1"/>
</dbReference>
<organism evidence="2 3">
    <name type="scientific">Actinoallomurus vinaceus</name>
    <dbReference type="NCBI Taxonomy" id="1080074"/>
    <lineage>
        <taxon>Bacteria</taxon>
        <taxon>Bacillati</taxon>
        <taxon>Actinomycetota</taxon>
        <taxon>Actinomycetes</taxon>
        <taxon>Streptosporangiales</taxon>
        <taxon>Thermomonosporaceae</taxon>
        <taxon>Actinoallomurus</taxon>
    </lineage>
</organism>
<gene>
    <name evidence="2" type="ORF">GCM10023196_026520</name>
</gene>
<evidence type="ECO:0000313" key="2">
    <source>
        <dbReference type="EMBL" id="GAA4624815.1"/>
    </source>
</evidence>
<dbReference type="Proteomes" id="UP001501442">
    <property type="component" value="Unassembled WGS sequence"/>
</dbReference>
<dbReference type="InterPro" id="IPR000792">
    <property type="entry name" value="Tscrpt_reg_LuxR_C"/>
</dbReference>
<dbReference type="InterPro" id="IPR016032">
    <property type="entry name" value="Sig_transdc_resp-reg_C-effctor"/>
</dbReference>
<dbReference type="Pfam" id="PF25872">
    <property type="entry name" value="HTH_77"/>
    <property type="match status" value="1"/>
</dbReference>
<dbReference type="SUPFAM" id="SSF52540">
    <property type="entry name" value="P-loop containing nucleoside triphosphate hydrolases"/>
    <property type="match status" value="1"/>
</dbReference>
<dbReference type="InterPro" id="IPR011990">
    <property type="entry name" value="TPR-like_helical_dom_sf"/>
</dbReference>
<feature type="domain" description="HTH luxR-type" evidence="1">
    <location>
        <begin position="705"/>
        <end position="770"/>
    </location>
</feature>